<keyword evidence="2" id="KW-1185">Reference proteome</keyword>
<dbReference type="Proteomes" id="UP000000813">
    <property type="component" value="Chromosome circular"/>
</dbReference>
<gene>
    <name evidence="1" type="ordered locus">Atu0230</name>
</gene>
<accession>Q8UIR3</accession>
<name>Q8UIR3_AGRFC</name>
<organism evidence="1 2">
    <name type="scientific">Agrobacterium fabrum (strain C58 / ATCC 33970)</name>
    <name type="common">Agrobacterium tumefaciens (strain C58)</name>
    <dbReference type="NCBI Taxonomy" id="176299"/>
    <lineage>
        <taxon>Bacteria</taxon>
        <taxon>Pseudomonadati</taxon>
        <taxon>Pseudomonadota</taxon>
        <taxon>Alphaproteobacteria</taxon>
        <taxon>Hyphomicrobiales</taxon>
        <taxon>Rhizobiaceae</taxon>
        <taxon>Rhizobium/Agrobacterium group</taxon>
        <taxon>Agrobacterium</taxon>
        <taxon>Agrobacterium tumefaciens complex</taxon>
    </lineage>
</organism>
<dbReference type="STRING" id="176299.Atu0230"/>
<dbReference type="EMBL" id="AE007869">
    <property type="protein sequence ID" value="AAL41252.2"/>
    <property type="molecule type" value="Genomic_DNA"/>
</dbReference>
<reference evidence="1 2" key="2">
    <citation type="journal article" date="2001" name="Science">
        <title>Genome sequence of the plant pathogen and biotechnology agent Agrobacterium tumefaciens C58.</title>
        <authorList>
            <person name="Goodner B."/>
            <person name="Hinkle G."/>
            <person name="Gattung S."/>
            <person name="Miller N."/>
            <person name="Blanchard M."/>
            <person name="Qurollo B."/>
            <person name="Goldman B.S."/>
            <person name="Cao Y."/>
            <person name="Askenazi M."/>
            <person name="Halling C."/>
            <person name="Mullin L."/>
            <person name="Houmiel K."/>
            <person name="Gordon J."/>
            <person name="Vaudin M."/>
            <person name="Iartchouk O."/>
            <person name="Epp A."/>
            <person name="Liu F."/>
            <person name="Wollam C."/>
            <person name="Allinger M."/>
            <person name="Doughty D."/>
            <person name="Scott C."/>
            <person name="Lappas C."/>
            <person name="Markelz B."/>
            <person name="Flanagan C."/>
            <person name="Crowell C."/>
            <person name="Gurson J."/>
            <person name="Lomo C."/>
            <person name="Sear C."/>
            <person name="Strub G."/>
            <person name="Cielo C."/>
            <person name="Slater S."/>
        </authorList>
    </citation>
    <scope>NUCLEOTIDE SEQUENCE [LARGE SCALE GENOMIC DNA]</scope>
    <source>
        <strain evidence="2">C58 / ATCC 33970</strain>
    </source>
</reference>
<dbReference type="AlphaFoldDB" id="Q8UIR3"/>
<protein>
    <submittedName>
        <fullName evidence="1">Uncharacterized protein</fullName>
    </submittedName>
</protein>
<dbReference type="KEGG" id="atu:Atu0230"/>
<evidence type="ECO:0000313" key="1">
    <source>
        <dbReference type="EMBL" id="AAL41252.2"/>
    </source>
</evidence>
<proteinExistence type="predicted"/>
<sequence length="52" mass="5734">MFSMIATRIRPLGDDDGLNRQKLPIESSFTTGKNDFQERGIVFEAVADGAAF</sequence>
<evidence type="ECO:0000313" key="2">
    <source>
        <dbReference type="Proteomes" id="UP000000813"/>
    </source>
</evidence>
<dbReference type="HOGENOM" id="CLU_214156_0_0_5"/>
<dbReference type="EnsemblBacteria" id="AAL41252">
    <property type="protein sequence ID" value="AAL41252"/>
    <property type="gene ID" value="Atu0230"/>
</dbReference>
<reference evidence="1 2" key="1">
    <citation type="journal article" date="2001" name="Science">
        <title>The genome of the natural genetic engineer Agrobacterium tumefaciens C58.</title>
        <authorList>
            <person name="Wood D.W."/>
            <person name="Setubal J.C."/>
            <person name="Kaul R."/>
            <person name="Monks D.E."/>
            <person name="Kitajima J.P."/>
            <person name="Okura V.K."/>
            <person name="Zhou Y."/>
            <person name="Chen L."/>
            <person name="Wood G.E."/>
            <person name="Almeida N.F.Jr."/>
            <person name="Woo L."/>
            <person name="Chen Y."/>
            <person name="Paulsen I.T."/>
            <person name="Eisen J.A."/>
            <person name="Karp P.D."/>
            <person name="Bovee D.Sr."/>
            <person name="Chapman P."/>
            <person name="Clendenning J."/>
            <person name="Deatherage G."/>
            <person name="Gillet W."/>
            <person name="Grant C."/>
            <person name="Kutyavin T."/>
            <person name="Levy R."/>
            <person name="Li M.J."/>
            <person name="McClelland E."/>
            <person name="Palmieri A."/>
            <person name="Raymond C."/>
            <person name="Rouse G."/>
            <person name="Saenphimmachak C."/>
            <person name="Wu Z."/>
            <person name="Romero P."/>
            <person name="Gordon D."/>
            <person name="Zhang S."/>
            <person name="Yoo H."/>
            <person name="Tao Y."/>
            <person name="Biddle P."/>
            <person name="Jung M."/>
            <person name="Krespan W."/>
            <person name="Perry M."/>
            <person name="Gordon-Kamm B."/>
            <person name="Liao L."/>
            <person name="Kim S."/>
            <person name="Hendrick C."/>
            <person name="Zhao Z.Y."/>
            <person name="Dolan M."/>
            <person name="Chumley F."/>
            <person name="Tingey S.V."/>
            <person name="Tomb J.F."/>
            <person name="Gordon M.P."/>
            <person name="Olson M.V."/>
            <person name="Nester E.W."/>
        </authorList>
    </citation>
    <scope>NUCLEOTIDE SEQUENCE [LARGE SCALE GENOMIC DNA]</scope>
    <source>
        <strain evidence="2">C58 / ATCC 33970</strain>
    </source>
</reference>